<organism evidence="1 2">
    <name type="scientific">Vallitalea guaymasensis</name>
    <dbReference type="NCBI Taxonomy" id="1185412"/>
    <lineage>
        <taxon>Bacteria</taxon>
        <taxon>Bacillati</taxon>
        <taxon>Bacillota</taxon>
        <taxon>Clostridia</taxon>
        <taxon>Lachnospirales</taxon>
        <taxon>Vallitaleaceae</taxon>
        <taxon>Vallitalea</taxon>
    </lineage>
</organism>
<name>A0A8J8SC57_9FIRM</name>
<accession>A0A8J8SC57</accession>
<dbReference type="RefSeq" id="WP_212693232.1">
    <property type="nucleotide sequence ID" value="NZ_CP058561.1"/>
</dbReference>
<proteinExistence type="predicted"/>
<dbReference type="AlphaFoldDB" id="A0A8J8SC57"/>
<reference evidence="1 2" key="1">
    <citation type="submission" date="2020-07" db="EMBL/GenBank/DDBJ databases">
        <title>Vallitalea guaymasensis genome.</title>
        <authorList>
            <person name="Postec A."/>
        </authorList>
    </citation>
    <scope>NUCLEOTIDE SEQUENCE [LARGE SCALE GENOMIC DNA]</scope>
    <source>
        <strain evidence="1 2">Ra1766G1</strain>
    </source>
</reference>
<evidence type="ECO:0000313" key="1">
    <source>
        <dbReference type="EMBL" id="QUH29095.1"/>
    </source>
</evidence>
<keyword evidence="2" id="KW-1185">Reference proteome</keyword>
<evidence type="ECO:0000313" key="2">
    <source>
        <dbReference type="Proteomes" id="UP000677305"/>
    </source>
</evidence>
<protein>
    <submittedName>
        <fullName evidence="1">Uncharacterized protein</fullName>
    </submittedName>
</protein>
<sequence length="162" mass="19182">MQITAQLQHMSILAEKINDIQRKIKSVAYDYETTKNNLDEEIKGRGNINNLMREVDENLSRIILTTKNYEELLVYSCDEYRKSEEKINKLYQMYQQNQTQNKHSKVYSLVEKHKDTINNINLNIIKTVEPCPLPNKEQITMSRVTKGVIEEGKNIYIRTWKK</sequence>
<dbReference type="Proteomes" id="UP000677305">
    <property type="component" value="Chromosome"/>
</dbReference>
<dbReference type="KEGG" id="vgu:HYG85_09235"/>
<gene>
    <name evidence="1" type="ORF">HYG85_09235</name>
</gene>
<dbReference type="EMBL" id="CP058561">
    <property type="protein sequence ID" value="QUH29095.1"/>
    <property type="molecule type" value="Genomic_DNA"/>
</dbReference>